<name>A0AAQ3USN7_PASNO</name>
<dbReference type="Proteomes" id="UP001341281">
    <property type="component" value="Chromosome 10"/>
</dbReference>
<evidence type="ECO:0000313" key="3">
    <source>
        <dbReference type="Proteomes" id="UP001341281"/>
    </source>
</evidence>
<organism evidence="2 3">
    <name type="scientific">Paspalum notatum var. saurae</name>
    <dbReference type="NCBI Taxonomy" id="547442"/>
    <lineage>
        <taxon>Eukaryota</taxon>
        <taxon>Viridiplantae</taxon>
        <taxon>Streptophyta</taxon>
        <taxon>Embryophyta</taxon>
        <taxon>Tracheophyta</taxon>
        <taxon>Spermatophyta</taxon>
        <taxon>Magnoliopsida</taxon>
        <taxon>Liliopsida</taxon>
        <taxon>Poales</taxon>
        <taxon>Poaceae</taxon>
        <taxon>PACMAD clade</taxon>
        <taxon>Panicoideae</taxon>
        <taxon>Andropogonodae</taxon>
        <taxon>Paspaleae</taxon>
        <taxon>Paspalinae</taxon>
        <taxon>Paspalum</taxon>
    </lineage>
</organism>
<feature type="region of interest" description="Disordered" evidence="1">
    <location>
        <begin position="1"/>
        <end position="97"/>
    </location>
</feature>
<protein>
    <submittedName>
        <fullName evidence="2">Uncharacterized protein</fullName>
    </submittedName>
</protein>
<sequence length="385" mass="41016">MPAPCPAASRGGVHDPVSKPTMTAAGPRAAATTTTARPAQRPHPPRQPPARRSPGRSLVARRREQFVAPPHWGRAGAGAPPSGLGAASRGAGAGRPRQDASCVRLGSYCVCAWAARPPPRQGRAGAEALRLRAGCRSNAASRPRQVAGCRRPGAAASAHWRPGHRCVCAARSRRRHEADKQVEVAVAGEGAAEGGVCVSRQSLSTTELLWCSTPCWAVGQDLDSKIQLDTRTSRFISCLLSTPSCLNRFSQQEFRGNLGDAHIGQFDTQTDKYVLCSSIVICLSEGPMLFSDSLNLSVCIGFMCTTSFELRTRADQSEIRLLGASTMLPEIPDLHSADAKCPTGSNPASIDKARLIVLRNAEIEVIFNDIPLLLLDRCLISPSSM</sequence>
<dbReference type="EMBL" id="CP144754">
    <property type="protein sequence ID" value="WVZ96758.1"/>
    <property type="molecule type" value="Genomic_DNA"/>
</dbReference>
<dbReference type="AlphaFoldDB" id="A0AAQ3USN7"/>
<keyword evidence="3" id="KW-1185">Reference proteome</keyword>
<evidence type="ECO:0000256" key="1">
    <source>
        <dbReference type="SAM" id="MobiDB-lite"/>
    </source>
</evidence>
<evidence type="ECO:0000313" key="2">
    <source>
        <dbReference type="EMBL" id="WVZ96758.1"/>
    </source>
</evidence>
<reference evidence="2 3" key="1">
    <citation type="submission" date="2024-02" db="EMBL/GenBank/DDBJ databases">
        <title>High-quality chromosome-scale genome assembly of Pensacola bahiagrass (Paspalum notatum Flugge var. saurae).</title>
        <authorList>
            <person name="Vega J.M."/>
            <person name="Podio M."/>
            <person name="Orjuela J."/>
            <person name="Siena L.A."/>
            <person name="Pessino S.C."/>
            <person name="Combes M.C."/>
            <person name="Mariac C."/>
            <person name="Albertini E."/>
            <person name="Pupilli F."/>
            <person name="Ortiz J.P.A."/>
            <person name="Leblanc O."/>
        </authorList>
    </citation>
    <scope>NUCLEOTIDE SEQUENCE [LARGE SCALE GENOMIC DNA]</scope>
    <source>
        <strain evidence="2">R1</strain>
        <tissue evidence="2">Leaf</tissue>
    </source>
</reference>
<feature type="compositionally biased region" description="Low complexity" evidence="1">
    <location>
        <begin position="20"/>
        <end position="39"/>
    </location>
</feature>
<proteinExistence type="predicted"/>
<feature type="compositionally biased region" description="Low complexity" evidence="1">
    <location>
        <begin position="73"/>
        <end position="90"/>
    </location>
</feature>
<accession>A0AAQ3USN7</accession>
<gene>
    <name evidence="2" type="ORF">U9M48_042358</name>
</gene>